<comment type="caution">
    <text evidence="2">The sequence shown here is derived from an EMBL/GenBank/DDBJ whole genome shotgun (WGS) entry which is preliminary data.</text>
</comment>
<dbReference type="EMBL" id="JAZHXI010000024">
    <property type="protein sequence ID" value="KAL2060102.1"/>
    <property type="molecule type" value="Genomic_DNA"/>
</dbReference>
<proteinExistence type="predicted"/>
<feature type="compositionally biased region" description="Polar residues" evidence="1">
    <location>
        <begin position="106"/>
        <end position="115"/>
    </location>
</feature>
<evidence type="ECO:0000256" key="1">
    <source>
        <dbReference type="SAM" id="MobiDB-lite"/>
    </source>
</evidence>
<protein>
    <submittedName>
        <fullName evidence="2">Uncharacterized protein</fullName>
    </submittedName>
</protein>
<feature type="region of interest" description="Disordered" evidence="1">
    <location>
        <begin position="189"/>
        <end position="221"/>
    </location>
</feature>
<feature type="compositionally biased region" description="Basic and acidic residues" evidence="1">
    <location>
        <begin position="319"/>
        <end position="332"/>
    </location>
</feature>
<feature type="region of interest" description="Disordered" evidence="1">
    <location>
        <begin position="1"/>
        <end position="169"/>
    </location>
</feature>
<feature type="compositionally biased region" description="Gly residues" evidence="1">
    <location>
        <begin position="119"/>
        <end position="131"/>
    </location>
</feature>
<keyword evidence="3" id="KW-1185">Reference proteome</keyword>
<name>A0ABR4BQY0_9HELO</name>
<feature type="compositionally biased region" description="Polar residues" evidence="1">
    <location>
        <begin position="1"/>
        <end position="13"/>
    </location>
</feature>
<organism evidence="2 3">
    <name type="scientific">Oculimacula yallundae</name>
    <dbReference type="NCBI Taxonomy" id="86028"/>
    <lineage>
        <taxon>Eukaryota</taxon>
        <taxon>Fungi</taxon>
        <taxon>Dikarya</taxon>
        <taxon>Ascomycota</taxon>
        <taxon>Pezizomycotina</taxon>
        <taxon>Leotiomycetes</taxon>
        <taxon>Helotiales</taxon>
        <taxon>Ploettnerulaceae</taxon>
        <taxon>Oculimacula</taxon>
    </lineage>
</organism>
<sequence>MTSYKSHGQTAKSRGTKVKPILRKLTQSEKNSLDLDRSAAEQGQAHLPGQDGLGIEYNYGSSGTFNGTGFQSGSQSGSGSGPGPGASRSSHDVQMRRGYHYHHRSTSGTSQFSIATTGSGQGHGQGQGQGHRTGSFVHPFQQTPRPYTPPIVGAPSYQNSFRESELDHSPALTEDEDQLHLQLRSPSQTQIHPFRSPSNISNHTSPPSITGVSSSPNISQSHPLRIQTNKQASFSRLAPASSHTSLHNTILSSEIASPTDTMSPASAIRSSLDKGFRIRSRSEVDSRVRTETIQEARRKFQEKEEAKEEKAAREEIKALEKRQMKEARQIERGHRRSSASNETRSKRSKSDLTSPMQEKDVFVGRDYNSVAQQQTPTFAGVGGGEEFYQPRRSGTAKLKTHSAWTKFVMWLRTRFIRMGKKN</sequence>
<feature type="region of interest" description="Disordered" evidence="1">
    <location>
        <begin position="319"/>
        <end position="360"/>
    </location>
</feature>
<evidence type="ECO:0000313" key="2">
    <source>
        <dbReference type="EMBL" id="KAL2060102.1"/>
    </source>
</evidence>
<accession>A0ABR4BQY0</accession>
<gene>
    <name evidence="2" type="ORF">VTL71DRAFT_9924</name>
</gene>
<reference evidence="2 3" key="1">
    <citation type="journal article" date="2024" name="Commun. Biol.">
        <title>Comparative genomic analysis of thermophilic fungi reveals convergent evolutionary adaptations and gene losses.</title>
        <authorList>
            <person name="Steindorff A.S."/>
            <person name="Aguilar-Pontes M.V."/>
            <person name="Robinson A.J."/>
            <person name="Andreopoulos B."/>
            <person name="LaButti K."/>
            <person name="Kuo A."/>
            <person name="Mondo S."/>
            <person name="Riley R."/>
            <person name="Otillar R."/>
            <person name="Haridas S."/>
            <person name="Lipzen A."/>
            <person name="Grimwood J."/>
            <person name="Schmutz J."/>
            <person name="Clum A."/>
            <person name="Reid I.D."/>
            <person name="Moisan M.C."/>
            <person name="Butler G."/>
            <person name="Nguyen T.T.M."/>
            <person name="Dewar K."/>
            <person name="Conant G."/>
            <person name="Drula E."/>
            <person name="Henrissat B."/>
            <person name="Hansel C."/>
            <person name="Singer S."/>
            <person name="Hutchinson M.I."/>
            <person name="de Vries R.P."/>
            <person name="Natvig D.O."/>
            <person name="Powell A.J."/>
            <person name="Tsang A."/>
            <person name="Grigoriev I.V."/>
        </authorList>
    </citation>
    <scope>NUCLEOTIDE SEQUENCE [LARGE SCALE GENOMIC DNA]</scope>
    <source>
        <strain evidence="2 3">CBS 494.80</strain>
    </source>
</reference>
<dbReference type="Proteomes" id="UP001595075">
    <property type="component" value="Unassembled WGS sequence"/>
</dbReference>
<evidence type="ECO:0000313" key="3">
    <source>
        <dbReference type="Proteomes" id="UP001595075"/>
    </source>
</evidence>